<evidence type="ECO:0000256" key="9">
    <source>
        <dbReference type="ARBA" id="ARBA00022692"/>
    </source>
</evidence>
<dbReference type="Gene3D" id="6.10.340.10">
    <property type="match status" value="1"/>
</dbReference>
<dbReference type="Pfam" id="PF00672">
    <property type="entry name" value="HAMP"/>
    <property type="match status" value="1"/>
</dbReference>
<evidence type="ECO:0000256" key="13">
    <source>
        <dbReference type="ARBA" id="ARBA00022989"/>
    </source>
</evidence>
<dbReference type="PRINTS" id="PR00344">
    <property type="entry name" value="BCTRLSENSOR"/>
</dbReference>
<dbReference type="GO" id="GO:0000155">
    <property type="term" value="F:phosphorelay sensor kinase activity"/>
    <property type="evidence" value="ECO:0007669"/>
    <property type="project" value="InterPro"/>
</dbReference>
<dbReference type="InterPro" id="IPR036890">
    <property type="entry name" value="HATPase_C_sf"/>
</dbReference>
<proteinExistence type="predicted"/>
<dbReference type="InterPro" id="IPR003660">
    <property type="entry name" value="HAMP_dom"/>
</dbReference>
<protein>
    <recommendedName>
        <fullName evidence="4">histidine kinase</fullName>
        <ecNumber evidence="4">2.7.13.3</ecNumber>
    </recommendedName>
</protein>
<dbReference type="SMART" id="SM00304">
    <property type="entry name" value="HAMP"/>
    <property type="match status" value="1"/>
</dbReference>
<evidence type="ECO:0000313" key="19">
    <source>
        <dbReference type="EMBL" id="QDU65014.1"/>
    </source>
</evidence>
<dbReference type="InterPro" id="IPR003594">
    <property type="entry name" value="HATPase_dom"/>
</dbReference>
<dbReference type="EC" id="2.7.13.3" evidence="4"/>
<dbReference type="PANTHER" id="PTHR45436:SF15">
    <property type="entry name" value="SENSOR HISTIDINE KINASE CUSS"/>
    <property type="match status" value="1"/>
</dbReference>
<dbReference type="GO" id="GO:0005524">
    <property type="term" value="F:ATP binding"/>
    <property type="evidence" value="ECO:0007669"/>
    <property type="project" value="UniProtKB-KW"/>
</dbReference>
<dbReference type="EMBL" id="CP036287">
    <property type="protein sequence ID" value="QDU65014.1"/>
    <property type="molecule type" value="Genomic_DNA"/>
</dbReference>
<dbReference type="CDD" id="cd00082">
    <property type="entry name" value="HisKA"/>
    <property type="match status" value="1"/>
</dbReference>
<keyword evidence="14" id="KW-0902">Two-component regulatory system</keyword>
<dbReference type="Pfam" id="PF00512">
    <property type="entry name" value="HisKA"/>
    <property type="match status" value="1"/>
</dbReference>
<evidence type="ECO:0000256" key="6">
    <source>
        <dbReference type="ARBA" id="ARBA00022519"/>
    </source>
</evidence>
<dbReference type="FunFam" id="1.10.287.130:FF:000001">
    <property type="entry name" value="Two-component sensor histidine kinase"/>
    <property type="match status" value="1"/>
</dbReference>
<keyword evidence="11 19" id="KW-0418">Kinase</keyword>
<gene>
    <name evidence="19" type="primary">cusS_1</name>
    <name evidence="19" type="ORF">Pla133_00770</name>
</gene>
<evidence type="ECO:0000313" key="20">
    <source>
        <dbReference type="Proteomes" id="UP000316921"/>
    </source>
</evidence>
<keyword evidence="12" id="KW-0067">ATP-binding</keyword>
<evidence type="ECO:0000256" key="15">
    <source>
        <dbReference type="ARBA" id="ARBA00023136"/>
    </source>
</evidence>
<evidence type="ECO:0000256" key="5">
    <source>
        <dbReference type="ARBA" id="ARBA00022475"/>
    </source>
</evidence>
<keyword evidence="10" id="KW-0547">Nucleotide-binding</keyword>
<dbReference type="InterPro" id="IPR036097">
    <property type="entry name" value="HisK_dim/P_sf"/>
</dbReference>
<evidence type="ECO:0000256" key="8">
    <source>
        <dbReference type="ARBA" id="ARBA00022679"/>
    </source>
</evidence>
<feature type="domain" description="Histidine kinase" evidence="17">
    <location>
        <begin position="235"/>
        <end position="450"/>
    </location>
</feature>
<dbReference type="Proteomes" id="UP000316921">
    <property type="component" value="Chromosome"/>
</dbReference>
<dbReference type="InterPro" id="IPR005467">
    <property type="entry name" value="His_kinase_dom"/>
</dbReference>
<dbReference type="InterPro" id="IPR050428">
    <property type="entry name" value="TCS_sensor_his_kinase"/>
</dbReference>
<feature type="transmembrane region" description="Helical" evidence="16">
    <location>
        <begin position="152"/>
        <end position="173"/>
    </location>
</feature>
<dbReference type="RefSeq" id="WP_419191983.1">
    <property type="nucleotide sequence ID" value="NZ_CP036287.1"/>
</dbReference>
<dbReference type="NCBIfam" id="TIGR01386">
    <property type="entry name" value="cztS_silS_copS"/>
    <property type="match status" value="1"/>
</dbReference>
<dbReference type="PANTHER" id="PTHR45436">
    <property type="entry name" value="SENSOR HISTIDINE KINASE YKOH"/>
    <property type="match status" value="1"/>
</dbReference>
<keyword evidence="15 16" id="KW-0472">Membrane</keyword>
<name>A0A518BDG5_9BACT</name>
<keyword evidence="7" id="KW-0597">Phosphoprotein</keyword>
<dbReference type="SUPFAM" id="SSF55874">
    <property type="entry name" value="ATPase domain of HSP90 chaperone/DNA topoisomerase II/histidine kinase"/>
    <property type="match status" value="1"/>
</dbReference>
<dbReference type="PROSITE" id="PS50885">
    <property type="entry name" value="HAMP"/>
    <property type="match status" value="1"/>
</dbReference>
<dbReference type="InterPro" id="IPR003661">
    <property type="entry name" value="HisK_dim/P_dom"/>
</dbReference>
<keyword evidence="9 16" id="KW-0812">Transmembrane</keyword>
<keyword evidence="5" id="KW-1003">Cell membrane</keyword>
<evidence type="ECO:0000259" key="18">
    <source>
        <dbReference type="PROSITE" id="PS50885"/>
    </source>
</evidence>
<evidence type="ECO:0000256" key="16">
    <source>
        <dbReference type="SAM" id="Phobius"/>
    </source>
</evidence>
<evidence type="ECO:0000256" key="4">
    <source>
        <dbReference type="ARBA" id="ARBA00012438"/>
    </source>
</evidence>
<keyword evidence="20" id="KW-1185">Reference proteome</keyword>
<reference evidence="19 20" key="1">
    <citation type="submission" date="2019-02" db="EMBL/GenBank/DDBJ databases">
        <title>Deep-cultivation of Planctomycetes and their phenomic and genomic characterization uncovers novel biology.</title>
        <authorList>
            <person name="Wiegand S."/>
            <person name="Jogler M."/>
            <person name="Boedeker C."/>
            <person name="Pinto D."/>
            <person name="Vollmers J."/>
            <person name="Rivas-Marin E."/>
            <person name="Kohn T."/>
            <person name="Peeters S.H."/>
            <person name="Heuer A."/>
            <person name="Rast P."/>
            <person name="Oberbeckmann S."/>
            <person name="Bunk B."/>
            <person name="Jeske O."/>
            <person name="Meyerdierks A."/>
            <person name="Storesund J.E."/>
            <person name="Kallscheuer N."/>
            <person name="Luecker S."/>
            <person name="Lage O.M."/>
            <person name="Pohl T."/>
            <person name="Merkel B.J."/>
            <person name="Hornburger P."/>
            <person name="Mueller R.-W."/>
            <person name="Bruemmer F."/>
            <person name="Labrenz M."/>
            <person name="Spormann A.M."/>
            <person name="Op den Camp H."/>
            <person name="Overmann J."/>
            <person name="Amann R."/>
            <person name="Jetten M.S.M."/>
            <person name="Mascher T."/>
            <person name="Medema M.H."/>
            <person name="Devos D.P."/>
            <person name="Kaster A.-K."/>
            <person name="Ovreas L."/>
            <person name="Rohde M."/>
            <person name="Galperin M.Y."/>
            <person name="Jogler C."/>
        </authorList>
    </citation>
    <scope>NUCLEOTIDE SEQUENCE [LARGE SCALE GENOMIC DNA]</scope>
    <source>
        <strain evidence="19 20">Pla133</strain>
    </source>
</reference>
<dbReference type="FunFam" id="3.30.565.10:FF:000006">
    <property type="entry name" value="Sensor histidine kinase WalK"/>
    <property type="match status" value="1"/>
</dbReference>
<dbReference type="GO" id="GO:0005886">
    <property type="term" value="C:plasma membrane"/>
    <property type="evidence" value="ECO:0007669"/>
    <property type="project" value="UniProtKB-SubCell"/>
</dbReference>
<organism evidence="19 20">
    <name type="scientific">Engelhardtia mirabilis</name>
    <dbReference type="NCBI Taxonomy" id="2528011"/>
    <lineage>
        <taxon>Bacteria</taxon>
        <taxon>Pseudomonadati</taxon>
        <taxon>Planctomycetota</taxon>
        <taxon>Planctomycetia</taxon>
        <taxon>Planctomycetia incertae sedis</taxon>
        <taxon>Engelhardtia</taxon>
    </lineage>
</organism>
<dbReference type="InterPro" id="IPR006290">
    <property type="entry name" value="CztS_silS_copS"/>
</dbReference>
<keyword evidence="13 16" id="KW-1133">Transmembrane helix</keyword>
<comment type="catalytic activity">
    <reaction evidence="1">
        <text>ATP + protein L-histidine = ADP + protein N-phospho-L-histidine.</text>
        <dbReference type="EC" id="2.7.13.3"/>
    </reaction>
</comment>
<accession>A0A518BDG5</accession>
<sequence>MRNSLRWTLIGWFGAILALAVAAFGSVLYLQVSESGLRSVEVSLAERAQALAAALEYDARDGWELELSEDYLRGLTQRCSFRIVTPAGEVIAQGGGAQWSGAMDTPSATTGEPASGVHGDSYHFTLVGPGKLRVVLRSSIEPQQQALAELRLQLLLVGVAILAGALLGGLWLARRVLRPIAGATRAAAAIDASDLSKRLDVAAMPLELRELGTTFNGTLDRLEEAFGRLTRFTADASHELRTPLAVLRTEVELALRRNREPDEYREALRTGLRAVARMTELVDGLMVLAKADAGSADIERTRVELGAAATEAVEALGARARAQSIEIHSEGNAVQVRGDRALLREAIENLLSNAVRYNEPGGRVDVAVRSEGGQALVSVRDDGPGIPADSLDRLFDRFYRVDEARSRAQGGSGLGLSIVRWIAEAHGGTVDVASSPGEGSTFTLRLPLVDGAS</sequence>
<dbReference type="PROSITE" id="PS50109">
    <property type="entry name" value="HIS_KIN"/>
    <property type="match status" value="1"/>
</dbReference>
<dbReference type="Gene3D" id="3.30.565.10">
    <property type="entry name" value="Histidine kinase-like ATPase, C-terminal domain"/>
    <property type="match status" value="1"/>
</dbReference>
<keyword evidence="8 19" id="KW-0808">Transferase</keyword>
<dbReference type="Pfam" id="PF02518">
    <property type="entry name" value="HATPase_c"/>
    <property type="match status" value="1"/>
</dbReference>
<feature type="transmembrane region" description="Helical" evidence="16">
    <location>
        <begin position="7"/>
        <end position="30"/>
    </location>
</feature>
<dbReference type="InterPro" id="IPR004358">
    <property type="entry name" value="Sig_transdc_His_kin-like_C"/>
</dbReference>
<evidence type="ECO:0000256" key="2">
    <source>
        <dbReference type="ARBA" id="ARBA00004141"/>
    </source>
</evidence>
<evidence type="ECO:0000256" key="7">
    <source>
        <dbReference type="ARBA" id="ARBA00022553"/>
    </source>
</evidence>
<dbReference type="AlphaFoldDB" id="A0A518BDG5"/>
<evidence type="ECO:0000256" key="11">
    <source>
        <dbReference type="ARBA" id="ARBA00022777"/>
    </source>
</evidence>
<evidence type="ECO:0000256" key="10">
    <source>
        <dbReference type="ARBA" id="ARBA00022741"/>
    </source>
</evidence>
<dbReference type="KEGG" id="pbap:Pla133_00770"/>
<dbReference type="SUPFAM" id="SSF47384">
    <property type="entry name" value="Homodimeric domain of signal transducing histidine kinase"/>
    <property type="match status" value="1"/>
</dbReference>
<dbReference type="Gene3D" id="1.10.287.130">
    <property type="match status" value="1"/>
</dbReference>
<evidence type="ECO:0000256" key="1">
    <source>
        <dbReference type="ARBA" id="ARBA00000085"/>
    </source>
</evidence>
<dbReference type="SMART" id="SM00387">
    <property type="entry name" value="HATPase_c"/>
    <property type="match status" value="1"/>
</dbReference>
<dbReference type="SMART" id="SM00388">
    <property type="entry name" value="HisKA"/>
    <property type="match status" value="1"/>
</dbReference>
<dbReference type="CDD" id="cd00075">
    <property type="entry name" value="HATPase"/>
    <property type="match status" value="1"/>
</dbReference>
<evidence type="ECO:0000259" key="17">
    <source>
        <dbReference type="PROSITE" id="PS50109"/>
    </source>
</evidence>
<feature type="domain" description="HAMP" evidence="18">
    <location>
        <begin position="174"/>
        <end position="227"/>
    </location>
</feature>
<evidence type="ECO:0000256" key="3">
    <source>
        <dbReference type="ARBA" id="ARBA00004533"/>
    </source>
</evidence>
<comment type="subcellular location">
    <subcellularLocation>
        <location evidence="3">Cell inner membrane</location>
    </subcellularLocation>
    <subcellularLocation>
        <location evidence="2">Membrane</location>
        <topology evidence="2">Multi-pass membrane protein</topology>
    </subcellularLocation>
</comment>
<keyword evidence="6" id="KW-0997">Cell inner membrane</keyword>
<evidence type="ECO:0000256" key="12">
    <source>
        <dbReference type="ARBA" id="ARBA00022840"/>
    </source>
</evidence>
<evidence type="ECO:0000256" key="14">
    <source>
        <dbReference type="ARBA" id="ARBA00023012"/>
    </source>
</evidence>